<evidence type="ECO:0000313" key="2">
    <source>
        <dbReference type="Proteomes" id="UP001371305"/>
    </source>
</evidence>
<proteinExistence type="predicted"/>
<name>A0ABU9AU35_9BACT</name>
<dbReference type="Pfam" id="PF13591">
    <property type="entry name" value="MerR_2"/>
    <property type="match status" value="1"/>
</dbReference>
<accession>A0ABU9AU35</accession>
<dbReference type="Gene3D" id="1.10.1660.10">
    <property type="match status" value="1"/>
</dbReference>
<sequence length="101" mass="11629">MTPSSESPDDDVVDLETAARLCGLPTEMILEFSRTQVISVVRSSDPDAPEFDTVCLHRLRQIETLHHEWSMAPRSIGFVMDLFDRLEAAERELRAMRERLR</sequence>
<dbReference type="EMBL" id="JBBUKT010000004">
    <property type="protein sequence ID" value="MEK7951267.1"/>
    <property type="molecule type" value="Genomic_DNA"/>
</dbReference>
<keyword evidence="2" id="KW-1185">Reference proteome</keyword>
<dbReference type="RefSeq" id="WP_341404869.1">
    <property type="nucleotide sequence ID" value="NZ_JBBUKT010000004.1"/>
</dbReference>
<evidence type="ECO:0000313" key="1">
    <source>
        <dbReference type="EMBL" id="MEK7951267.1"/>
    </source>
</evidence>
<protein>
    <submittedName>
        <fullName evidence="1">Chaperone modulator CbpM</fullName>
    </submittedName>
</protein>
<organism evidence="1 2">
    <name type="scientific">Luteolibacter soli</name>
    <dbReference type="NCBI Taxonomy" id="3135280"/>
    <lineage>
        <taxon>Bacteria</taxon>
        <taxon>Pseudomonadati</taxon>
        <taxon>Verrucomicrobiota</taxon>
        <taxon>Verrucomicrobiia</taxon>
        <taxon>Verrucomicrobiales</taxon>
        <taxon>Verrucomicrobiaceae</taxon>
        <taxon>Luteolibacter</taxon>
    </lineage>
</organism>
<reference evidence="1 2" key="1">
    <citation type="submission" date="2024-04" db="EMBL/GenBank/DDBJ databases">
        <title>Luteolibacter sp. isolated from soil.</title>
        <authorList>
            <person name="An J."/>
        </authorList>
    </citation>
    <scope>NUCLEOTIDE SEQUENCE [LARGE SCALE GENOMIC DNA]</scope>
    <source>
        <strain evidence="1 2">Y139</strain>
    </source>
</reference>
<dbReference type="Proteomes" id="UP001371305">
    <property type="component" value="Unassembled WGS sequence"/>
</dbReference>
<comment type="caution">
    <text evidence="1">The sequence shown here is derived from an EMBL/GenBank/DDBJ whole genome shotgun (WGS) entry which is preliminary data.</text>
</comment>
<gene>
    <name evidence="1" type="ORF">WKV53_12190</name>
</gene>